<feature type="transmembrane region" description="Helical" evidence="7">
    <location>
        <begin position="31"/>
        <end position="51"/>
    </location>
</feature>
<evidence type="ECO:0000313" key="8">
    <source>
        <dbReference type="EMBL" id="BCS81744.1"/>
    </source>
</evidence>
<feature type="binding site" evidence="7">
    <location>
        <position position="146"/>
    </location>
    <ligand>
        <name>a 1,2-diacyl-sn-glycero-3-phospho-(1'-sn-glycerol)</name>
        <dbReference type="ChEBI" id="CHEBI:64716"/>
    </ligand>
</feature>
<reference evidence="8 9" key="1">
    <citation type="submission" date="2021-02" db="EMBL/GenBank/DDBJ databases">
        <title>Nitrogen-fixing ability and nitrogen fixation related genes of thermophilic fermentative bacteria in the genus Caldicellulosiruptor.</title>
        <authorList>
            <person name="Chen Y."/>
            <person name="Nishihara A."/>
            <person name="Haruta S."/>
        </authorList>
    </citation>
    <scope>NUCLEOTIDE SEQUENCE [LARGE SCALE GENOMIC DNA]</scope>
    <source>
        <strain evidence="8 9">YA01</strain>
    </source>
</reference>
<dbReference type="PANTHER" id="PTHR30589:SF0">
    <property type="entry name" value="PHOSPHATIDYLGLYCEROL--PROLIPOPROTEIN DIACYLGLYCERYL TRANSFERASE"/>
    <property type="match status" value="1"/>
</dbReference>
<keyword evidence="3 7" id="KW-0808">Transferase</keyword>
<evidence type="ECO:0000256" key="7">
    <source>
        <dbReference type="HAMAP-Rule" id="MF_01147"/>
    </source>
</evidence>
<comment type="catalytic activity">
    <reaction evidence="7">
        <text>L-cysteinyl-[prolipoprotein] + a 1,2-diacyl-sn-glycero-3-phospho-(1'-sn-glycerol) = an S-1,2-diacyl-sn-glyceryl-L-cysteinyl-[prolipoprotein] + sn-glycerol 1-phosphate + H(+)</text>
        <dbReference type="Rhea" id="RHEA:56712"/>
        <dbReference type="Rhea" id="RHEA-COMP:14679"/>
        <dbReference type="Rhea" id="RHEA-COMP:14680"/>
        <dbReference type="ChEBI" id="CHEBI:15378"/>
        <dbReference type="ChEBI" id="CHEBI:29950"/>
        <dbReference type="ChEBI" id="CHEBI:57685"/>
        <dbReference type="ChEBI" id="CHEBI:64716"/>
        <dbReference type="ChEBI" id="CHEBI:140658"/>
        <dbReference type="EC" id="2.5.1.145"/>
    </reaction>
</comment>
<evidence type="ECO:0000256" key="5">
    <source>
        <dbReference type="ARBA" id="ARBA00022989"/>
    </source>
</evidence>
<evidence type="ECO:0000256" key="1">
    <source>
        <dbReference type="ARBA" id="ARBA00007150"/>
    </source>
</evidence>
<feature type="transmembrane region" description="Helical" evidence="7">
    <location>
        <begin position="60"/>
        <end position="83"/>
    </location>
</feature>
<evidence type="ECO:0000256" key="3">
    <source>
        <dbReference type="ARBA" id="ARBA00022679"/>
    </source>
</evidence>
<dbReference type="EC" id="2.5.1.145" evidence="7"/>
<dbReference type="RefSeq" id="WP_207178787.1">
    <property type="nucleotide sequence ID" value="NZ_AP024480.1"/>
</dbReference>
<keyword evidence="4 7" id="KW-0812">Transmembrane</keyword>
<accession>A0ABM7NNR3</accession>
<sequence>MIDDSIVFPGLGLRFNFSPVAFKIFGLEVRWYGIIIAIGFLCGFLASTYFAKKEEVNPEVLLDIAIIALPVAIIFARAYYVIFNFKEFKDNILSIFAIRQGGIAIYGALIGALLSTYIYCKIKKINFFKICDVGVHGLILGQAIGRWGNFANREAYGYETNLPWRMQIYSNEVGRRIDVHPTFLYESLWDFFVFLLLLFLRKYKKKEGDMLGFYLIFYSTGRFFIEGLRTDSLMIGNFRVSQIVAALCIVVGSTIVLKNKRSFFDKI</sequence>
<keyword evidence="5 7" id="KW-1133">Transmembrane helix</keyword>
<keyword evidence="9" id="KW-1185">Reference proteome</keyword>
<dbReference type="Pfam" id="PF01790">
    <property type="entry name" value="LGT"/>
    <property type="match status" value="1"/>
</dbReference>
<dbReference type="HAMAP" id="MF_01147">
    <property type="entry name" value="Lgt"/>
    <property type="match status" value="1"/>
</dbReference>
<organism evidence="8 9">
    <name type="scientific">Caldicellulosiruptor diazotrophicus</name>
    <dbReference type="NCBI Taxonomy" id="2806205"/>
    <lineage>
        <taxon>Bacteria</taxon>
        <taxon>Bacillati</taxon>
        <taxon>Bacillota</taxon>
        <taxon>Bacillota incertae sedis</taxon>
        <taxon>Caldicellulosiruptorales</taxon>
        <taxon>Caldicellulosiruptoraceae</taxon>
        <taxon>Caldicellulosiruptor</taxon>
    </lineage>
</organism>
<comment type="pathway">
    <text evidence="7">Protein modification; lipoprotein biosynthesis (diacylglyceryl transfer).</text>
</comment>
<dbReference type="InterPro" id="IPR001640">
    <property type="entry name" value="Lgt"/>
</dbReference>
<feature type="transmembrane region" description="Helical" evidence="7">
    <location>
        <begin position="240"/>
        <end position="257"/>
    </location>
</feature>
<protein>
    <recommendedName>
        <fullName evidence="7">Phosphatidylglycerol--prolipoprotein diacylglyceryl transferase</fullName>
        <ecNumber evidence="7">2.5.1.145</ecNumber>
    </recommendedName>
</protein>
<evidence type="ECO:0000256" key="2">
    <source>
        <dbReference type="ARBA" id="ARBA00022475"/>
    </source>
</evidence>
<dbReference type="EMBL" id="AP024480">
    <property type="protein sequence ID" value="BCS81744.1"/>
    <property type="molecule type" value="Genomic_DNA"/>
</dbReference>
<keyword evidence="2 7" id="KW-1003">Cell membrane</keyword>
<gene>
    <name evidence="7 8" type="primary">lgt</name>
    <name evidence="8" type="ORF">CaldiYA01_17040</name>
</gene>
<feature type="transmembrane region" description="Helical" evidence="7">
    <location>
        <begin position="103"/>
        <end position="120"/>
    </location>
</feature>
<dbReference type="PROSITE" id="PS01311">
    <property type="entry name" value="LGT"/>
    <property type="match status" value="1"/>
</dbReference>
<evidence type="ECO:0000256" key="6">
    <source>
        <dbReference type="ARBA" id="ARBA00023136"/>
    </source>
</evidence>
<keyword evidence="6 7" id="KW-0472">Membrane</keyword>
<comment type="function">
    <text evidence="7">Catalyzes the transfer of the diacylglyceryl group from phosphatidylglycerol to the sulfhydryl group of the N-terminal cysteine of a prolipoprotein, the first step in the formation of mature lipoproteins.</text>
</comment>
<feature type="transmembrane region" description="Helical" evidence="7">
    <location>
        <begin position="211"/>
        <end position="228"/>
    </location>
</feature>
<dbReference type="GO" id="GO:0016740">
    <property type="term" value="F:transferase activity"/>
    <property type="evidence" value="ECO:0007669"/>
    <property type="project" value="UniProtKB-KW"/>
</dbReference>
<comment type="subcellular location">
    <subcellularLocation>
        <location evidence="7">Cell membrane</location>
        <topology evidence="7">Multi-pass membrane protein</topology>
    </subcellularLocation>
</comment>
<name>A0ABM7NNR3_9FIRM</name>
<comment type="similarity">
    <text evidence="1 7">Belongs to the Lgt family.</text>
</comment>
<proteinExistence type="inferred from homology"/>
<dbReference type="NCBIfam" id="TIGR00544">
    <property type="entry name" value="lgt"/>
    <property type="match status" value="1"/>
</dbReference>
<evidence type="ECO:0000256" key="4">
    <source>
        <dbReference type="ARBA" id="ARBA00022692"/>
    </source>
</evidence>
<dbReference type="Proteomes" id="UP000663623">
    <property type="component" value="Chromosome"/>
</dbReference>
<dbReference type="PANTHER" id="PTHR30589">
    <property type="entry name" value="PROLIPOPROTEIN DIACYLGLYCERYL TRANSFERASE"/>
    <property type="match status" value="1"/>
</dbReference>
<evidence type="ECO:0000313" key="9">
    <source>
        <dbReference type="Proteomes" id="UP000663623"/>
    </source>
</evidence>